<dbReference type="SUPFAM" id="SSF57884">
    <property type="entry name" value="Ada DNA repair protein, N-terminal domain (N-Ada 10)"/>
    <property type="match status" value="1"/>
</dbReference>
<dbReference type="InterPro" id="IPR044925">
    <property type="entry name" value="His-Me_finger_sf"/>
</dbReference>
<sequence length="323" mass="35746">MKKLLYVVTLALAVIPAAFANPPATFTEAKVVAKQKIFLDQANSPMGELYCGCKWTWVGKSGGRVDAKSCGYETRKVQTRAERTEWEHIVPAWTFGHQRKCWQNGGREHCVNEDPTFRAMEADLFNLYPSVGEVNGDRSNFNYGMVSGVAPQYGQCTTKVDFQQKTAEPRDEVKGLVARTTFYMFDRYKLSMSRQQQQVLMAWDKQHPVSAWEKQRNQRIAAIMGHSNPFVTGERKWTLGYKPAGAMDVVASAPPKTAARDIGKPTLASASTDGAIIGNRNSHVYHLASGCPGYSQVAEKNQVAFGSEAEAQSAGYRKAGNCK</sequence>
<gene>
    <name evidence="5" type="primary">endA</name>
    <name evidence="5" type="ORF">NCTC7914_02819</name>
</gene>
<evidence type="ECO:0000313" key="6">
    <source>
        <dbReference type="Proteomes" id="UP000254602"/>
    </source>
</evidence>
<feature type="chain" id="PRO_5016970377" evidence="4">
    <location>
        <begin position="21"/>
        <end position="323"/>
    </location>
</feature>
<evidence type="ECO:0000313" key="5">
    <source>
        <dbReference type="EMBL" id="SUD68675.1"/>
    </source>
</evidence>
<dbReference type="Pfam" id="PF04231">
    <property type="entry name" value="Endonuclease_1"/>
    <property type="match status" value="1"/>
</dbReference>
<dbReference type="PANTHER" id="PTHR33607:SF2">
    <property type="entry name" value="ENDONUCLEASE-1"/>
    <property type="match status" value="1"/>
</dbReference>
<protein>
    <submittedName>
        <fullName evidence="5">Deoxyribonuclease I</fullName>
        <ecNumber evidence="5">3.1.21.1</ecNumber>
    </submittedName>
</protein>
<dbReference type="InterPro" id="IPR007346">
    <property type="entry name" value="Endonuclease-I"/>
</dbReference>
<evidence type="ECO:0000256" key="1">
    <source>
        <dbReference type="ARBA" id="ARBA00006429"/>
    </source>
</evidence>
<accession>A0A379KKZ7</accession>
<evidence type="ECO:0000256" key="2">
    <source>
        <dbReference type="ARBA" id="ARBA00022722"/>
    </source>
</evidence>
<dbReference type="PANTHER" id="PTHR33607">
    <property type="entry name" value="ENDONUCLEASE-1"/>
    <property type="match status" value="1"/>
</dbReference>
<dbReference type="EC" id="3.1.21.1" evidence="5"/>
<dbReference type="AlphaFoldDB" id="A0A379KKZ7"/>
<reference evidence="5 6" key="1">
    <citation type="submission" date="2018-06" db="EMBL/GenBank/DDBJ databases">
        <authorList>
            <consortium name="Pathogen Informatics"/>
            <person name="Doyle S."/>
        </authorList>
    </citation>
    <scope>NUCLEOTIDE SEQUENCE [LARGE SCALE GENOMIC DNA]</scope>
    <source>
        <strain evidence="5 6">NCTC7914</strain>
    </source>
</reference>
<keyword evidence="2" id="KW-0540">Nuclease</keyword>
<comment type="similarity">
    <text evidence="1">Belongs to the EndA/NucM nuclease family.</text>
</comment>
<dbReference type="SUPFAM" id="SSF54060">
    <property type="entry name" value="His-Me finger endonucleases"/>
    <property type="match status" value="1"/>
</dbReference>
<keyword evidence="4" id="KW-0732">Signal</keyword>
<dbReference type="EMBL" id="UGUY01000001">
    <property type="protein sequence ID" value="SUD68675.1"/>
    <property type="molecule type" value="Genomic_DNA"/>
</dbReference>
<dbReference type="Proteomes" id="UP000254602">
    <property type="component" value="Unassembled WGS sequence"/>
</dbReference>
<dbReference type="RefSeq" id="WP_115274163.1">
    <property type="nucleotide sequence ID" value="NZ_UGUY01000001.1"/>
</dbReference>
<evidence type="ECO:0000256" key="4">
    <source>
        <dbReference type="SAM" id="SignalP"/>
    </source>
</evidence>
<dbReference type="Gene3D" id="3.40.10.10">
    <property type="entry name" value="DNA Methylphosphotriester Repair Domain"/>
    <property type="match status" value="1"/>
</dbReference>
<organism evidence="5 6">
    <name type="scientific">Pseudomonas putida</name>
    <name type="common">Arthrobacter siderocapsulatus</name>
    <dbReference type="NCBI Taxonomy" id="303"/>
    <lineage>
        <taxon>Bacteria</taxon>
        <taxon>Pseudomonadati</taxon>
        <taxon>Pseudomonadota</taxon>
        <taxon>Gammaproteobacteria</taxon>
        <taxon>Pseudomonadales</taxon>
        <taxon>Pseudomonadaceae</taxon>
        <taxon>Pseudomonas</taxon>
    </lineage>
</organism>
<name>A0A379KKZ7_PSEPU</name>
<proteinExistence type="inferred from homology"/>
<keyword evidence="3 5" id="KW-0378">Hydrolase</keyword>
<feature type="signal peptide" evidence="4">
    <location>
        <begin position="1"/>
        <end position="20"/>
    </location>
</feature>
<dbReference type="InterPro" id="IPR035451">
    <property type="entry name" value="Ada-like_dom_sf"/>
</dbReference>
<dbReference type="GO" id="GO:0004530">
    <property type="term" value="F:deoxyribonuclease I activity"/>
    <property type="evidence" value="ECO:0007669"/>
    <property type="project" value="UniProtKB-EC"/>
</dbReference>
<evidence type="ECO:0000256" key="3">
    <source>
        <dbReference type="ARBA" id="ARBA00022801"/>
    </source>
</evidence>